<proteinExistence type="predicted"/>
<sequence length="105" mass="12224">MTAKAGWLDVMSELQAIEARHGSVLKAPKSEVDYLHKMQGIKDLDIKYVEMTRHEYNVLKKALEHRITVRFAQIQLGYSSSWVRYRLGAIRNGQYLITDLDEKEE</sequence>
<organism evidence="1 2">
    <name type="scientific">Lactiplantibacillus plajomi</name>
    <dbReference type="NCBI Taxonomy" id="1457217"/>
    <lineage>
        <taxon>Bacteria</taxon>
        <taxon>Bacillati</taxon>
        <taxon>Bacillota</taxon>
        <taxon>Bacilli</taxon>
        <taxon>Lactobacillales</taxon>
        <taxon>Lactobacillaceae</taxon>
        <taxon>Lactiplantibacillus</taxon>
    </lineage>
</organism>
<protein>
    <submittedName>
        <fullName evidence="1">Uncharacterized protein</fullName>
    </submittedName>
</protein>
<dbReference type="RefSeq" id="WP_137645835.1">
    <property type="nucleotide sequence ID" value="NZ_BAABRM010000026.1"/>
</dbReference>
<dbReference type="EMBL" id="JBHLUK010000014">
    <property type="protein sequence ID" value="MFC0423067.1"/>
    <property type="molecule type" value="Genomic_DNA"/>
</dbReference>
<dbReference type="Proteomes" id="UP001589855">
    <property type="component" value="Unassembled WGS sequence"/>
</dbReference>
<name>A0ABV6K1K4_9LACO</name>
<evidence type="ECO:0000313" key="1">
    <source>
        <dbReference type="EMBL" id="MFC0423067.1"/>
    </source>
</evidence>
<keyword evidence="2" id="KW-1185">Reference proteome</keyword>
<evidence type="ECO:0000313" key="2">
    <source>
        <dbReference type="Proteomes" id="UP001589855"/>
    </source>
</evidence>
<gene>
    <name evidence="1" type="ORF">ACFFGS_02720</name>
</gene>
<accession>A0ABV6K1K4</accession>
<reference evidence="1 2" key="1">
    <citation type="submission" date="2024-09" db="EMBL/GenBank/DDBJ databases">
        <authorList>
            <person name="Sun Q."/>
            <person name="Mori K."/>
        </authorList>
    </citation>
    <scope>NUCLEOTIDE SEQUENCE [LARGE SCALE GENOMIC DNA]</scope>
    <source>
        <strain evidence="1 2">TBRC 4575</strain>
    </source>
</reference>
<comment type="caution">
    <text evidence="1">The sequence shown here is derived from an EMBL/GenBank/DDBJ whole genome shotgun (WGS) entry which is preliminary data.</text>
</comment>